<accession>A0A915JM82</accession>
<evidence type="ECO:0000313" key="3">
    <source>
        <dbReference type="WBParaSite" id="nRc.2.0.1.t27197-RA"/>
    </source>
</evidence>
<name>A0A915JM82_ROMCU</name>
<dbReference type="AlphaFoldDB" id="A0A915JM82"/>
<reference evidence="3" key="1">
    <citation type="submission" date="2022-11" db="UniProtKB">
        <authorList>
            <consortium name="WormBaseParasite"/>
        </authorList>
    </citation>
    <scope>IDENTIFICATION</scope>
</reference>
<evidence type="ECO:0000256" key="1">
    <source>
        <dbReference type="SAM" id="MobiDB-lite"/>
    </source>
</evidence>
<evidence type="ECO:0000313" key="2">
    <source>
        <dbReference type="Proteomes" id="UP000887565"/>
    </source>
</evidence>
<keyword evidence="2" id="KW-1185">Reference proteome</keyword>
<dbReference type="Proteomes" id="UP000887565">
    <property type="component" value="Unplaced"/>
</dbReference>
<dbReference type="WBParaSite" id="nRc.2.0.1.t27197-RA">
    <property type="protein sequence ID" value="nRc.2.0.1.t27197-RA"/>
    <property type="gene ID" value="nRc.2.0.1.g27197"/>
</dbReference>
<proteinExistence type="predicted"/>
<sequence length="512" mass="55440">MFFKSSCSLIGILKYFKPFSLLISRFQTPSKKGLSGPPPQPDPTRLPQQQIEAMLKKYNIFSIKKDATPSSDTGFSPPLTDEQTKSAYDDSSSPPSSSNDYNSLNDATIINNDDVFCCDSGSTFDLMGLNLPAVSTRGQSQSSNSSFYSTSTACSNVNAPNSVSIPVMTCGRPIVQHKYCDENEDDQMLSSLPKSYDEFVETKESSAVVAVAVQPRAFISQTSHSPSCSSQRTPSLNCGRIDSVVLTPSTSPSLVDPDDLEVQMINESFEDQVKQAQVLSDQKTKEAFYRQPNSTGMVSSSSACGLTPKRTLSTSSNQMTQQLAIVDDVIFAPSHSFSSVASTASLKSSNGSAPTKFESFAFPSPQKSDTKKLSSKTLKSNPNQYSVKLNWVFFQQSTITPNHQPPSFKEQTAPVSTEKGLTWASWGSGTSNVVPKPNIKSTHEEGSLFAAANCQSSSKQCSTADPPVHRLKNAAHVAHTAIVADEDTVNLELFGEEMIASLLSDENELEFK</sequence>
<protein>
    <submittedName>
        <fullName evidence="3">Uncharacterized protein</fullName>
    </submittedName>
</protein>
<feature type="region of interest" description="Disordered" evidence="1">
    <location>
        <begin position="68"/>
        <end position="104"/>
    </location>
</feature>
<feature type="compositionally biased region" description="Low complexity" evidence="1">
    <location>
        <begin position="89"/>
        <end position="104"/>
    </location>
</feature>
<organism evidence="2 3">
    <name type="scientific">Romanomermis culicivorax</name>
    <name type="common">Nematode worm</name>
    <dbReference type="NCBI Taxonomy" id="13658"/>
    <lineage>
        <taxon>Eukaryota</taxon>
        <taxon>Metazoa</taxon>
        <taxon>Ecdysozoa</taxon>
        <taxon>Nematoda</taxon>
        <taxon>Enoplea</taxon>
        <taxon>Dorylaimia</taxon>
        <taxon>Mermithida</taxon>
        <taxon>Mermithoidea</taxon>
        <taxon>Mermithidae</taxon>
        <taxon>Romanomermis</taxon>
    </lineage>
</organism>
<feature type="region of interest" description="Disordered" evidence="1">
    <location>
        <begin position="357"/>
        <end position="379"/>
    </location>
</feature>